<sequence>MLLYKSSVRSHLDFAILFWSSMCMKLVKQIEGVQRTAAKQIPEMKRDLAYAERLQKVKLPMVGYRWIRGDMIEIHKIMIGIYDKDTFGFLKLWKDVAPRTGTRGHPFKLYPHKARTSLRKNLFALRVVNTWNSLPTNVATSKTMNTSKIGVISTGQTKNYILMTLRSR</sequence>
<keyword evidence="2" id="KW-1185">Reference proteome</keyword>
<name>A0AAV3XQE9_9GAST</name>
<proteinExistence type="predicted"/>
<dbReference type="EMBL" id="BLXT01000020">
    <property type="protein sequence ID" value="GFN73624.1"/>
    <property type="molecule type" value="Genomic_DNA"/>
</dbReference>
<gene>
    <name evidence="1" type="ORF">PoB_000013000</name>
</gene>
<dbReference type="AlphaFoldDB" id="A0AAV3XQE9"/>
<evidence type="ECO:0000313" key="1">
    <source>
        <dbReference type="EMBL" id="GFN73624.1"/>
    </source>
</evidence>
<accession>A0AAV3XQE9</accession>
<organism evidence="1 2">
    <name type="scientific">Plakobranchus ocellatus</name>
    <dbReference type="NCBI Taxonomy" id="259542"/>
    <lineage>
        <taxon>Eukaryota</taxon>
        <taxon>Metazoa</taxon>
        <taxon>Spiralia</taxon>
        <taxon>Lophotrochozoa</taxon>
        <taxon>Mollusca</taxon>
        <taxon>Gastropoda</taxon>
        <taxon>Heterobranchia</taxon>
        <taxon>Euthyneura</taxon>
        <taxon>Panpulmonata</taxon>
        <taxon>Sacoglossa</taxon>
        <taxon>Placobranchoidea</taxon>
        <taxon>Plakobranchidae</taxon>
        <taxon>Plakobranchus</taxon>
    </lineage>
</organism>
<dbReference type="Proteomes" id="UP000735302">
    <property type="component" value="Unassembled WGS sequence"/>
</dbReference>
<evidence type="ECO:0000313" key="2">
    <source>
        <dbReference type="Proteomes" id="UP000735302"/>
    </source>
</evidence>
<protein>
    <submittedName>
        <fullName evidence="1">Uncharacterized protein</fullName>
    </submittedName>
</protein>
<comment type="caution">
    <text evidence="1">The sequence shown here is derived from an EMBL/GenBank/DDBJ whole genome shotgun (WGS) entry which is preliminary data.</text>
</comment>
<reference evidence="1 2" key="1">
    <citation type="journal article" date="2021" name="Elife">
        <title>Chloroplast acquisition without the gene transfer in kleptoplastic sea slugs, Plakobranchus ocellatus.</title>
        <authorList>
            <person name="Maeda T."/>
            <person name="Takahashi S."/>
            <person name="Yoshida T."/>
            <person name="Shimamura S."/>
            <person name="Takaki Y."/>
            <person name="Nagai Y."/>
            <person name="Toyoda A."/>
            <person name="Suzuki Y."/>
            <person name="Arimoto A."/>
            <person name="Ishii H."/>
            <person name="Satoh N."/>
            <person name="Nishiyama T."/>
            <person name="Hasebe M."/>
            <person name="Maruyama T."/>
            <person name="Minagawa J."/>
            <person name="Obokata J."/>
            <person name="Shigenobu S."/>
        </authorList>
    </citation>
    <scope>NUCLEOTIDE SEQUENCE [LARGE SCALE GENOMIC DNA]</scope>
</reference>